<dbReference type="InterPro" id="IPR036890">
    <property type="entry name" value="HATPase_C_sf"/>
</dbReference>
<dbReference type="InterPro" id="IPR050482">
    <property type="entry name" value="Sensor_HK_TwoCompSys"/>
</dbReference>
<dbReference type="Pfam" id="PF07730">
    <property type="entry name" value="HisKA_3"/>
    <property type="match status" value="1"/>
</dbReference>
<feature type="transmembrane region" description="Helical" evidence="9">
    <location>
        <begin position="125"/>
        <end position="150"/>
    </location>
</feature>
<keyword evidence="7" id="KW-0067">ATP-binding</keyword>
<keyword evidence="14" id="KW-1185">Reference proteome</keyword>
<keyword evidence="8" id="KW-0902">Two-component regulatory system</keyword>
<evidence type="ECO:0000256" key="8">
    <source>
        <dbReference type="ARBA" id="ARBA00023012"/>
    </source>
</evidence>
<evidence type="ECO:0000256" key="3">
    <source>
        <dbReference type="ARBA" id="ARBA00022553"/>
    </source>
</evidence>
<dbReference type="Pfam" id="PF13796">
    <property type="entry name" value="Sensor"/>
    <property type="match status" value="1"/>
</dbReference>
<keyword evidence="9" id="KW-1133">Transmembrane helix</keyword>
<keyword evidence="4" id="KW-0808">Transferase</keyword>
<evidence type="ECO:0000259" key="11">
    <source>
        <dbReference type="Pfam" id="PF07730"/>
    </source>
</evidence>
<evidence type="ECO:0000256" key="7">
    <source>
        <dbReference type="ARBA" id="ARBA00022840"/>
    </source>
</evidence>
<keyword evidence="9" id="KW-0812">Transmembrane</keyword>
<dbReference type="Gene3D" id="1.20.5.1930">
    <property type="match status" value="1"/>
</dbReference>
<dbReference type="RefSeq" id="WP_139579057.1">
    <property type="nucleotide sequence ID" value="NZ_VDMA02000021.1"/>
</dbReference>
<dbReference type="GO" id="GO:0005524">
    <property type="term" value="F:ATP binding"/>
    <property type="evidence" value="ECO:0007669"/>
    <property type="project" value="UniProtKB-KW"/>
</dbReference>
<comment type="catalytic activity">
    <reaction evidence="1">
        <text>ATP + protein L-histidine = ADP + protein N-phospho-L-histidine.</text>
        <dbReference type="EC" id="2.7.13.3"/>
    </reaction>
</comment>
<dbReference type="GO" id="GO:0016020">
    <property type="term" value="C:membrane"/>
    <property type="evidence" value="ECO:0007669"/>
    <property type="project" value="InterPro"/>
</dbReference>
<feature type="domain" description="Putative sensor" evidence="12">
    <location>
        <begin position="34"/>
        <end position="239"/>
    </location>
</feature>
<dbReference type="Pfam" id="PF02518">
    <property type="entry name" value="HATPase_c"/>
    <property type="match status" value="1"/>
</dbReference>
<dbReference type="PANTHER" id="PTHR24421:SF10">
    <property type="entry name" value="NITRATE_NITRITE SENSOR PROTEIN NARQ"/>
    <property type="match status" value="1"/>
</dbReference>
<evidence type="ECO:0000256" key="5">
    <source>
        <dbReference type="ARBA" id="ARBA00022741"/>
    </source>
</evidence>
<reference evidence="13 14" key="1">
    <citation type="submission" date="2019-10" db="EMBL/GenBank/DDBJ databases">
        <title>Nonomuraea sp. nov., isolated from Phyllanthus amarus.</title>
        <authorList>
            <person name="Klykleung N."/>
            <person name="Tanasupawat S."/>
        </authorList>
    </citation>
    <scope>NUCLEOTIDE SEQUENCE [LARGE SCALE GENOMIC DNA]</scope>
    <source>
        <strain evidence="13 14">CR1-09</strain>
    </source>
</reference>
<evidence type="ECO:0000313" key="13">
    <source>
        <dbReference type="EMBL" id="KAB8180627.1"/>
    </source>
</evidence>
<dbReference type="Gene3D" id="3.30.565.10">
    <property type="entry name" value="Histidine kinase-like ATPase, C-terminal domain"/>
    <property type="match status" value="1"/>
</dbReference>
<dbReference type="GO" id="GO:0046983">
    <property type="term" value="F:protein dimerization activity"/>
    <property type="evidence" value="ECO:0007669"/>
    <property type="project" value="InterPro"/>
</dbReference>
<accession>A0A5N6BHW9</accession>
<proteinExistence type="predicted"/>
<evidence type="ECO:0000259" key="12">
    <source>
        <dbReference type="Pfam" id="PF13796"/>
    </source>
</evidence>
<dbReference type="CDD" id="cd16917">
    <property type="entry name" value="HATPase_UhpB-NarQ-NarX-like"/>
    <property type="match status" value="1"/>
</dbReference>
<sequence>MGGGLVAAARGLAFCLAFSGLTLAGAAALLAAPALVLAVLTYGGALPGGDHGVVWLGVAVTLVPCGVLGVRWVAGLTRRLAGKWSGVPIAVPYRPDPGGEQTSRWSRLRRWTGRLLADPATWRDLLWTAVNACGGCVLVAAPAGLVLYGLGAMVALGPTGSRAPDLPAPAAPAAPSAPGPALPAETHSEGLIHWLAIPLHPGSLTAWLAIPLGLAITALGLWAGRRMLPAYGVFARSMLGPTRQAELALRVRHLARTRSDAIDTGAAEMRRIERDLHDGAQARLVAMGMTLDAASQLLHTSPAAAEALLAEAKDSSVKALAELRDLVRGIHPPMLADRGLSDAVHGLALDLPLRVHFAGELPGRPPAPVESAAYFAVSELLANVSKHAGADQVWIDISHAGGVLRIGVTDDGRGGVDPARGTGLRGVERRLAAFDGVLAVSSPPGGPTMATMEIPCALSSPKTSSS</sequence>
<protein>
    <recommendedName>
        <fullName evidence="2">histidine kinase</fullName>
        <ecNumber evidence="2">2.7.13.3</ecNumber>
    </recommendedName>
</protein>
<dbReference type="SUPFAM" id="SSF55874">
    <property type="entry name" value="ATPase domain of HSP90 chaperone/DNA topoisomerase II/histidine kinase"/>
    <property type="match status" value="1"/>
</dbReference>
<evidence type="ECO:0000313" key="14">
    <source>
        <dbReference type="Proteomes" id="UP000313066"/>
    </source>
</evidence>
<dbReference type="InterPro" id="IPR011712">
    <property type="entry name" value="Sig_transdc_His_kin_sub3_dim/P"/>
</dbReference>
<evidence type="ECO:0000256" key="6">
    <source>
        <dbReference type="ARBA" id="ARBA00022777"/>
    </source>
</evidence>
<gene>
    <name evidence="13" type="ORF">FH610_032540</name>
</gene>
<dbReference type="EMBL" id="VDMA02000021">
    <property type="protein sequence ID" value="KAB8180627.1"/>
    <property type="molecule type" value="Genomic_DNA"/>
</dbReference>
<evidence type="ECO:0000256" key="1">
    <source>
        <dbReference type="ARBA" id="ARBA00000085"/>
    </source>
</evidence>
<evidence type="ECO:0000256" key="4">
    <source>
        <dbReference type="ARBA" id="ARBA00022679"/>
    </source>
</evidence>
<feature type="transmembrane region" description="Helical" evidence="9">
    <location>
        <begin position="204"/>
        <end position="224"/>
    </location>
</feature>
<keyword evidence="5" id="KW-0547">Nucleotide-binding</keyword>
<feature type="transmembrane region" description="Helical" evidence="9">
    <location>
        <begin position="54"/>
        <end position="74"/>
    </location>
</feature>
<dbReference type="AlphaFoldDB" id="A0A5N6BHW9"/>
<keyword evidence="9" id="KW-0472">Membrane</keyword>
<feature type="domain" description="Signal transduction histidine kinase subgroup 3 dimerisation and phosphoacceptor" evidence="11">
    <location>
        <begin position="270"/>
        <end position="333"/>
    </location>
</feature>
<dbReference type="InterPro" id="IPR025828">
    <property type="entry name" value="Put_sensor_dom"/>
</dbReference>
<name>A0A5N6BHW9_9ACTN</name>
<dbReference type="InterPro" id="IPR003594">
    <property type="entry name" value="HATPase_dom"/>
</dbReference>
<keyword evidence="6 13" id="KW-0418">Kinase</keyword>
<dbReference type="PANTHER" id="PTHR24421">
    <property type="entry name" value="NITRATE/NITRITE SENSOR PROTEIN NARX-RELATED"/>
    <property type="match status" value="1"/>
</dbReference>
<evidence type="ECO:0000259" key="10">
    <source>
        <dbReference type="Pfam" id="PF02518"/>
    </source>
</evidence>
<keyword evidence="3" id="KW-0597">Phosphoprotein</keyword>
<dbReference type="EC" id="2.7.13.3" evidence="2"/>
<evidence type="ECO:0000256" key="9">
    <source>
        <dbReference type="SAM" id="Phobius"/>
    </source>
</evidence>
<feature type="domain" description="Histidine kinase/HSP90-like ATPase" evidence="10">
    <location>
        <begin position="372"/>
        <end position="456"/>
    </location>
</feature>
<evidence type="ECO:0000256" key="2">
    <source>
        <dbReference type="ARBA" id="ARBA00012438"/>
    </source>
</evidence>
<organism evidence="13 14">
    <name type="scientific">Microbispora catharanthi</name>
    <dbReference type="NCBI Taxonomy" id="1712871"/>
    <lineage>
        <taxon>Bacteria</taxon>
        <taxon>Bacillati</taxon>
        <taxon>Actinomycetota</taxon>
        <taxon>Actinomycetes</taxon>
        <taxon>Streptosporangiales</taxon>
        <taxon>Streptosporangiaceae</taxon>
        <taxon>Microbispora</taxon>
    </lineage>
</organism>
<comment type="caution">
    <text evidence="13">The sequence shown here is derived from an EMBL/GenBank/DDBJ whole genome shotgun (WGS) entry which is preliminary data.</text>
</comment>
<dbReference type="GO" id="GO:0000155">
    <property type="term" value="F:phosphorelay sensor kinase activity"/>
    <property type="evidence" value="ECO:0007669"/>
    <property type="project" value="InterPro"/>
</dbReference>
<dbReference type="Proteomes" id="UP000313066">
    <property type="component" value="Unassembled WGS sequence"/>
</dbReference>